<dbReference type="Pfam" id="PF23212">
    <property type="entry name" value="DUF7064"/>
    <property type="match status" value="1"/>
</dbReference>
<dbReference type="InterPro" id="IPR055492">
    <property type="entry name" value="DUF7064"/>
</dbReference>
<evidence type="ECO:0000259" key="3">
    <source>
        <dbReference type="Pfam" id="PF23212"/>
    </source>
</evidence>
<keyword evidence="2" id="KW-0472">Membrane</keyword>
<feature type="transmembrane region" description="Helical" evidence="2">
    <location>
        <begin position="49"/>
        <end position="66"/>
    </location>
</feature>
<evidence type="ECO:0000256" key="1">
    <source>
        <dbReference type="SAM" id="MobiDB-lite"/>
    </source>
</evidence>
<evidence type="ECO:0000256" key="2">
    <source>
        <dbReference type="SAM" id="Phobius"/>
    </source>
</evidence>
<protein>
    <recommendedName>
        <fullName evidence="3">DUF7064 domain-containing protein</fullName>
    </recommendedName>
</protein>
<dbReference type="EMBL" id="JAWDGP010002489">
    <property type="protein sequence ID" value="KAK3782662.1"/>
    <property type="molecule type" value="Genomic_DNA"/>
</dbReference>
<sequence length="437" mass="49936">MFGGNYFEPFIVTFLGIPCCMVVGLYSWLGVRWITTKNITKNANIYGTFSFYFPLKYHLFRLILWLRRRKNSKRLQTKQASSDGAGYGMKSRNSPEEMDKVQVLAEGYPMAVDAVYFNGVSQDGTVVVAATARRPENYVNTVLFIKLPNVGLLEMPAMPDTWMQDEKSKTAFTAGGLLISPVKCMEAWTIAYDGPMRSADSGDTVHVSFNLIWKAKTAIFDFDTDIHPHAMAAAIARETWTRDFFNTLKEAHQTHYEQFGEISGLVRIEGHSDQNIKVQGVRDHSYGNVRDWKTIHRYALNYAYLEDGSAVFIGTICMPSMLSRLDFGYVFHPDGKMDTAERSDFEFYNWGDDGEAPEYFEVNFVAGGKKYNVKCSRAEVFYFYMGKDWDSKIHERVCNYTVNGVKGWGISEWDYRNYAGKAVEMSRVLEGKQNRKI</sequence>
<dbReference type="PANTHER" id="PTHR34717">
    <property type="entry name" value="EG:BACR7A4.20 PROTEIN"/>
    <property type="match status" value="1"/>
</dbReference>
<keyword evidence="5" id="KW-1185">Reference proteome</keyword>
<evidence type="ECO:0000313" key="4">
    <source>
        <dbReference type="EMBL" id="KAK3782662.1"/>
    </source>
</evidence>
<keyword evidence="2" id="KW-0812">Transmembrane</keyword>
<dbReference type="AlphaFoldDB" id="A0AAE1A7W6"/>
<proteinExistence type="predicted"/>
<reference evidence="4" key="1">
    <citation type="journal article" date="2023" name="G3 (Bethesda)">
        <title>A reference genome for the long-term kleptoplast-retaining sea slug Elysia crispata morphotype clarki.</title>
        <authorList>
            <person name="Eastman K.E."/>
            <person name="Pendleton A.L."/>
            <person name="Shaikh M.A."/>
            <person name="Suttiyut T."/>
            <person name="Ogas R."/>
            <person name="Tomko P."/>
            <person name="Gavelis G."/>
            <person name="Widhalm J.R."/>
            <person name="Wisecaver J.H."/>
        </authorList>
    </citation>
    <scope>NUCLEOTIDE SEQUENCE</scope>
    <source>
        <strain evidence="4">ECLA1</strain>
    </source>
</reference>
<evidence type="ECO:0000313" key="5">
    <source>
        <dbReference type="Proteomes" id="UP001283361"/>
    </source>
</evidence>
<accession>A0AAE1A7W6</accession>
<name>A0AAE1A7W6_9GAST</name>
<dbReference type="PANTHER" id="PTHR34717:SF1">
    <property type="entry name" value="EG:BACR7A4.20 PROTEIN"/>
    <property type="match status" value="1"/>
</dbReference>
<feature type="region of interest" description="Disordered" evidence="1">
    <location>
        <begin position="75"/>
        <end position="95"/>
    </location>
</feature>
<comment type="caution">
    <text evidence="4">The sequence shown here is derived from an EMBL/GenBank/DDBJ whole genome shotgun (WGS) entry which is preliminary data.</text>
</comment>
<organism evidence="4 5">
    <name type="scientific">Elysia crispata</name>
    <name type="common">lettuce slug</name>
    <dbReference type="NCBI Taxonomy" id="231223"/>
    <lineage>
        <taxon>Eukaryota</taxon>
        <taxon>Metazoa</taxon>
        <taxon>Spiralia</taxon>
        <taxon>Lophotrochozoa</taxon>
        <taxon>Mollusca</taxon>
        <taxon>Gastropoda</taxon>
        <taxon>Heterobranchia</taxon>
        <taxon>Euthyneura</taxon>
        <taxon>Panpulmonata</taxon>
        <taxon>Sacoglossa</taxon>
        <taxon>Placobranchoidea</taxon>
        <taxon>Plakobranchidae</taxon>
        <taxon>Elysia</taxon>
    </lineage>
</organism>
<feature type="transmembrane region" description="Helical" evidence="2">
    <location>
        <begin position="7"/>
        <end position="29"/>
    </location>
</feature>
<keyword evidence="2" id="KW-1133">Transmembrane helix</keyword>
<dbReference type="Proteomes" id="UP001283361">
    <property type="component" value="Unassembled WGS sequence"/>
</dbReference>
<gene>
    <name evidence="4" type="ORF">RRG08_037666</name>
</gene>
<feature type="domain" description="DUF7064" evidence="3">
    <location>
        <begin position="291"/>
        <end position="413"/>
    </location>
</feature>